<evidence type="ECO:0008006" key="7">
    <source>
        <dbReference type="Google" id="ProtNLM"/>
    </source>
</evidence>
<dbReference type="Pfam" id="PF14361">
    <property type="entry name" value="RsbRD_N"/>
    <property type="match status" value="1"/>
</dbReference>
<dbReference type="Proteomes" id="UP000019491">
    <property type="component" value="Unassembled WGS sequence"/>
</dbReference>
<comment type="similarity">
    <text evidence="1">Belongs to the CdaR family.</text>
</comment>
<sequence length="427" mass="47177">MTDRQRDREAAVGDAAAAIIGGLGARLTQVSRSIQQQLAADISELRNDPQVLDLLGASVEGNVETVFDAVQYDIPIDRVEPPTAALEYARRLAQRGVPANALVRAYRLGQQALLGVILDAIRQADLDPALRLDVYDRIATVTFGYIDWISQQVVQIYEAERDHWLENRSSVRAVRVREVLDATDVDVDAVTAAIGYPLRRTHLALVLWFDDAENSATELGGLERTVRHFAQSIDTPGDALFVAADRVTGWGWIPLRRDDAESAVAAIRRIVPELPDPPYIAIGAPLPGVDGFRRSHRQAQNARKVALASGGLTRRITTTDEPGLAAAALLGENLPEARRWVHETLGPLAADTENDARLRETLRTFLEHGSSYKSAAEELHLHFNSVKYRVQRAFERRGRPLTEDRLDVEIALLACHWFGDAVLAPHE</sequence>
<dbReference type="InterPro" id="IPR041522">
    <property type="entry name" value="CdaR_GGDEF"/>
</dbReference>
<feature type="domain" description="PucR C-terminal helix-turn-helix" evidence="2">
    <location>
        <begin position="358"/>
        <end position="414"/>
    </location>
</feature>
<evidence type="ECO:0000259" key="2">
    <source>
        <dbReference type="Pfam" id="PF13556"/>
    </source>
</evidence>
<evidence type="ECO:0000313" key="5">
    <source>
        <dbReference type="EMBL" id="GAF47558.1"/>
    </source>
</evidence>
<feature type="domain" description="RsbT co-antagonist protein RsbRD N-terminal" evidence="3">
    <location>
        <begin position="31"/>
        <end position="172"/>
    </location>
</feature>
<feature type="domain" description="CdaR GGDEF-like" evidence="4">
    <location>
        <begin position="184"/>
        <end position="305"/>
    </location>
</feature>
<accession>X0PWA6</accession>
<dbReference type="OrthoDB" id="3663486at2"/>
<name>X0PWA6_RHOWR</name>
<dbReference type="EMBL" id="BAWF01000042">
    <property type="protein sequence ID" value="GAF47558.1"/>
    <property type="molecule type" value="Genomic_DNA"/>
</dbReference>
<evidence type="ECO:0000259" key="4">
    <source>
        <dbReference type="Pfam" id="PF17853"/>
    </source>
</evidence>
<dbReference type="Pfam" id="PF17853">
    <property type="entry name" value="GGDEF_2"/>
    <property type="match status" value="1"/>
</dbReference>
<gene>
    <name evidence="5" type="ORF">RW1_042_00010</name>
</gene>
<dbReference type="AlphaFoldDB" id="X0PWA6"/>
<evidence type="ECO:0000313" key="6">
    <source>
        <dbReference type="Proteomes" id="UP000019491"/>
    </source>
</evidence>
<dbReference type="InterPro" id="IPR051448">
    <property type="entry name" value="CdaR-like_regulators"/>
</dbReference>
<organism evidence="5 6">
    <name type="scientific">Rhodococcus wratislaviensis NBRC 100605</name>
    <dbReference type="NCBI Taxonomy" id="1219028"/>
    <lineage>
        <taxon>Bacteria</taxon>
        <taxon>Bacillati</taxon>
        <taxon>Actinomycetota</taxon>
        <taxon>Actinomycetes</taxon>
        <taxon>Mycobacteriales</taxon>
        <taxon>Nocardiaceae</taxon>
        <taxon>Rhodococcus</taxon>
    </lineage>
</organism>
<comment type="caution">
    <text evidence="5">The sequence shown here is derived from an EMBL/GenBank/DDBJ whole genome shotgun (WGS) entry which is preliminary data.</text>
</comment>
<dbReference type="InterPro" id="IPR025751">
    <property type="entry name" value="RsbRD_N_dom"/>
</dbReference>
<protein>
    <recommendedName>
        <fullName evidence="7">CdaR family transcriptional regulator</fullName>
    </recommendedName>
</protein>
<evidence type="ECO:0000259" key="3">
    <source>
        <dbReference type="Pfam" id="PF14361"/>
    </source>
</evidence>
<proteinExistence type="inferred from homology"/>
<reference evidence="5 6" key="1">
    <citation type="submission" date="2014-02" db="EMBL/GenBank/DDBJ databases">
        <title>Whole genome shotgun sequence of Rhodococcus wratislaviensis NBRC 100605.</title>
        <authorList>
            <person name="Hosoyama A."/>
            <person name="Tsuchikane K."/>
            <person name="Yoshida I."/>
            <person name="Ohji S."/>
            <person name="Ichikawa N."/>
            <person name="Yamazoe A."/>
            <person name="Fujita N."/>
        </authorList>
    </citation>
    <scope>NUCLEOTIDE SEQUENCE [LARGE SCALE GENOMIC DNA]</scope>
    <source>
        <strain evidence="5 6">NBRC 100605</strain>
    </source>
</reference>
<keyword evidence="6" id="KW-1185">Reference proteome</keyword>
<evidence type="ECO:0000256" key="1">
    <source>
        <dbReference type="ARBA" id="ARBA00006754"/>
    </source>
</evidence>
<dbReference type="RefSeq" id="WP_037236771.1">
    <property type="nucleotide sequence ID" value="NZ_BAWF01000042.1"/>
</dbReference>
<dbReference type="InterPro" id="IPR025736">
    <property type="entry name" value="PucR_C-HTH_dom"/>
</dbReference>
<dbReference type="PANTHER" id="PTHR33744">
    <property type="entry name" value="CARBOHYDRATE DIACID REGULATOR"/>
    <property type="match status" value="1"/>
</dbReference>
<dbReference type="Pfam" id="PF13556">
    <property type="entry name" value="HTH_30"/>
    <property type="match status" value="1"/>
</dbReference>
<dbReference type="PANTHER" id="PTHR33744:SF1">
    <property type="entry name" value="DNA-BINDING TRANSCRIPTIONAL ACTIVATOR ADER"/>
    <property type="match status" value="1"/>
</dbReference>
<dbReference type="InterPro" id="IPR042070">
    <property type="entry name" value="PucR_C-HTH_sf"/>
</dbReference>
<dbReference type="Gene3D" id="1.10.10.2840">
    <property type="entry name" value="PucR C-terminal helix-turn-helix domain"/>
    <property type="match status" value="1"/>
</dbReference>